<reference evidence="1" key="1">
    <citation type="submission" date="2022-06" db="EMBL/GenBank/DDBJ databases">
        <title>Vallitalea longa sp. nov., an anaerobic bacterium isolated from marine sediment.</title>
        <authorList>
            <person name="Hirano S."/>
            <person name="Terahara T."/>
            <person name="Mori K."/>
            <person name="Hamada M."/>
            <person name="Matsumoto R."/>
            <person name="Kobayashi T."/>
        </authorList>
    </citation>
    <scope>NUCLEOTIDE SEQUENCE</scope>
    <source>
        <strain evidence="1">SH18-1</strain>
    </source>
</reference>
<gene>
    <name evidence="1" type="ORF">SH1V18_38910</name>
</gene>
<name>A0A9W6DFM9_9FIRM</name>
<dbReference type="Proteomes" id="UP001144256">
    <property type="component" value="Unassembled WGS sequence"/>
</dbReference>
<protein>
    <submittedName>
        <fullName evidence="1">Uncharacterized protein</fullName>
    </submittedName>
</protein>
<comment type="caution">
    <text evidence="1">The sequence shown here is derived from an EMBL/GenBank/DDBJ whole genome shotgun (WGS) entry which is preliminary data.</text>
</comment>
<evidence type="ECO:0000313" key="1">
    <source>
        <dbReference type="EMBL" id="GKX31411.1"/>
    </source>
</evidence>
<organism evidence="1 2">
    <name type="scientific">Vallitalea longa</name>
    <dbReference type="NCBI Taxonomy" id="2936439"/>
    <lineage>
        <taxon>Bacteria</taxon>
        <taxon>Bacillati</taxon>
        <taxon>Bacillota</taxon>
        <taxon>Clostridia</taxon>
        <taxon>Lachnospirales</taxon>
        <taxon>Vallitaleaceae</taxon>
        <taxon>Vallitalea</taxon>
    </lineage>
</organism>
<accession>A0A9W6DFM9</accession>
<evidence type="ECO:0000313" key="2">
    <source>
        <dbReference type="Proteomes" id="UP001144256"/>
    </source>
</evidence>
<sequence length="143" mass="16743">MKKKILGLFLISLIILGTLTGLISIASDDLKTSKGKYEINNEKPLYINNNNCNCKLVEWNKDYVEIYSTFLFNSLYKDKPYDISYENNQLEFKKTPINQIIIFNVPDMYIIRNLQKDNSSDILYNESDFTIYYPQGTKIQNLD</sequence>
<dbReference type="AlphaFoldDB" id="A0A9W6DFM9"/>
<dbReference type="RefSeq" id="WP_281818441.1">
    <property type="nucleotide sequence ID" value="NZ_BRLB01000016.1"/>
</dbReference>
<proteinExistence type="predicted"/>
<keyword evidence="2" id="KW-1185">Reference proteome</keyword>
<dbReference type="EMBL" id="BRLB01000016">
    <property type="protein sequence ID" value="GKX31411.1"/>
    <property type="molecule type" value="Genomic_DNA"/>
</dbReference>